<protein>
    <submittedName>
        <fullName evidence="1">Uncharacterized protein</fullName>
    </submittedName>
</protein>
<organism evidence="1 2">
    <name type="scientific">Paenibacillus athensensis</name>
    <dbReference type="NCBI Taxonomy" id="1967502"/>
    <lineage>
        <taxon>Bacteria</taxon>
        <taxon>Bacillati</taxon>
        <taxon>Bacillota</taxon>
        <taxon>Bacilli</taxon>
        <taxon>Bacillales</taxon>
        <taxon>Paenibacillaceae</taxon>
        <taxon>Paenibacillus</taxon>
    </lineage>
</organism>
<proteinExistence type="predicted"/>
<name>A0A4Y8Q8E8_9BACL</name>
<sequence>MMKLRLLPVVLSLVITSAVLFGGWFAYNSLAMENPLSAVVQKVPGVVQSDVKLSSGTVDVKLTLAADADLRSVVERIASEGAAQIGKRTLRFDVAGSASSQTLDTWWSKALFGVAQAMETKHYADIPATLEQQAADLGGLAVDTQMDDQYVYVRLTDGQACKFVMLPRTGGTMGVWPNE</sequence>
<dbReference type="Proteomes" id="UP000298246">
    <property type="component" value="Unassembled WGS sequence"/>
</dbReference>
<gene>
    <name evidence="1" type="ORF">B5M42_04695</name>
</gene>
<comment type="caution">
    <text evidence="1">The sequence shown here is derived from an EMBL/GenBank/DDBJ whole genome shotgun (WGS) entry which is preliminary data.</text>
</comment>
<dbReference type="AlphaFoldDB" id="A0A4Y8Q8E8"/>
<evidence type="ECO:0000313" key="2">
    <source>
        <dbReference type="Proteomes" id="UP000298246"/>
    </source>
</evidence>
<dbReference type="EMBL" id="MYFO01000004">
    <property type="protein sequence ID" value="TFE90569.1"/>
    <property type="molecule type" value="Genomic_DNA"/>
</dbReference>
<dbReference type="OrthoDB" id="2652483at2"/>
<accession>A0A4Y8Q8E8</accession>
<evidence type="ECO:0000313" key="1">
    <source>
        <dbReference type="EMBL" id="TFE90569.1"/>
    </source>
</evidence>
<reference evidence="1 2" key="1">
    <citation type="submission" date="2017-03" db="EMBL/GenBank/DDBJ databases">
        <title>Isolation of Levoglucosan Utilizing Bacteria.</title>
        <authorList>
            <person name="Arya A.S."/>
        </authorList>
    </citation>
    <scope>NUCLEOTIDE SEQUENCE [LARGE SCALE GENOMIC DNA]</scope>
    <source>
        <strain evidence="1 2">MEC069</strain>
    </source>
</reference>
<keyword evidence="2" id="KW-1185">Reference proteome</keyword>